<protein>
    <submittedName>
        <fullName evidence="2">Uncharacterized protein</fullName>
    </submittedName>
</protein>
<gene>
    <name evidence="2" type="ORF">FIBSPDRAFT_1038802</name>
</gene>
<organism evidence="2 3">
    <name type="scientific">Athelia psychrophila</name>
    <dbReference type="NCBI Taxonomy" id="1759441"/>
    <lineage>
        <taxon>Eukaryota</taxon>
        <taxon>Fungi</taxon>
        <taxon>Dikarya</taxon>
        <taxon>Basidiomycota</taxon>
        <taxon>Agaricomycotina</taxon>
        <taxon>Agaricomycetes</taxon>
        <taxon>Agaricomycetidae</taxon>
        <taxon>Atheliales</taxon>
        <taxon>Atheliaceae</taxon>
        <taxon>Athelia</taxon>
    </lineage>
</organism>
<dbReference type="OrthoDB" id="2159131at2759"/>
<sequence length="116" mass="12797">MPAVRGSSTNCRFRRWLERRTSKKEQKGVPLGPSAQDLRPWYVAGPSSSPEPKGKNKDTGKDNEPWAERRKRERDAAFKALNDPLASITHQLAARSASAPTPAPRPRLVGETTPPA</sequence>
<proteinExistence type="predicted"/>
<name>A0A166SFE6_9AGAM</name>
<reference evidence="2 3" key="1">
    <citation type="journal article" date="2016" name="Mol. Biol. Evol.">
        <title>Comparative Genomics of Early-Diverging Mushroom-Forming Fungi Provides Insights into the Origins of Lignocellulose Decay Capabilities.</title>
        <authorList>
            <person name="Nagy L.G."/>
            <person name="Riley R."/>
            <person name="Tritt A."/>
            <person name="Adam C."/>
            <person name="Daum C."/>
            <person name="Floudas D."/>
            <person name="Sun H."/>
            <person name="Yadav J.S."/>
            <person name="Pangilinan J."/>
            <person name="Larsson K.H."/>
            <person name="Matsuura K."/>
            <person name="Barry K."/>
            <person name="Labutti K."/>
            <person name="Kuo R."/>
            <person name="Ohm R.A."/>
            <person name="Bhattacharya S.S."/>
            <person name="Shirouzu T."/>
            <person name="Yoshinaga Y."/>
            <person name="Martin F.M."/>
            <person name="Grigoriev I.V."/>
            <person name="Hibbett D.S."/>
        </authorList>
    </citation>
    <scope>NUCLEOTIDE SEQUENCE [LARGE SCALE GENOMIC DNA]</scope>
    <source>
        <strain evidence="2 3">CBS 109695</strain>
    </source>
</reference>
<keyword evidence="3" id="KW-1185">Reference proteome</keyword>
<feature type="region of interest" description="Disordered" evidence="1">
    <location>
        <begin position="1"/>
        <end position="116"/>
    </location>
</feature>
<evidence type="ECO:0000313" key="2">
    <source>
        <dbReference type="EMBL" id="KZP29385.1"/>
    </source>
</evidence>
<dbReference type="AlphaFoldDB" id="A0A166SFE6"/>
<dbReference type="EMBL" id="KV417498">
    <property type="protein sequence ID" value="KZP29385.1"/>
    <property type="molecule type" value="Genomic_DNA"/>
</dbReference>
<evidence type="ECO:0000256" key="1">
    <source>
        <dbReference type="SAM" id="MobiDB-lite"/>
    </source>
</evidence>
<feature type="compositionally biased region" description="Basic and acidic residues" evidence="1">
    <location>
        <begin position="52"/>
        <end position="77"/>
    </location>
</feature>
<dbReference type="Proteomes" id="UP000076532">
    <property type="component" value="Unassembled WGS sequence"/>
</dbReference>
<dbReference type="STRING" id="436010.A0A166SFE6"/>
<accession>A0A166SFE6</accession>
<feature type="compositionally biased region" description="Polar residues" evidence="1">
    <location>
        <begin position="1"/>
        <end position="11"/>
    </location>
</feature>
<feature type="compositionally biased region" description="Basic and acidic residues" evidence="1">
    <location>
        <begin position="15"/>
        <end position="27"/>
    </location>
</feature>
<evidence type="ECO:0000313" key="3">
    <source>
        <dbReference type="Proteomes" id="UP000076532"/>
    </source>
</evidence>